<feature type="non-terminal residue" evidence="1">
    <location>
        <position position="1"/>
    </location>
</feature>
<name>A0A061R5C1_9CHLO</name>
<protein>
    <submittedName>
        <fullName evidence="1">Uncharacterized protein</fullName>
    </submittedName>
</protein>
<evidence type="ECO:0000313" key="1">
    <source>
        <dbReference type="EMBL" id="JAC67153.1"/>
    </source>
</evidence>
<organism evidence="1">
    <name type="scientific">Tetraselmis sp. GSL018</name>
    <dbReference type="NCBI Taxonomy" id="582737"/>
    <lineage>
        <taxon>Eukaryota</taxon>
        <taxon>Viridiplantae</taxon>
        <taxon>Chlorophyta</taxon>
        <taxon>core chlorophytes</taxon>
        <taxon>Chlorodendrophyceae</taxon>
        <taxon>Chlorodendrales</taxon>
        <taxon>Chlorodendraceae</taxon>
        <taxon>Tetraselmis</taxon>
    </lineage>
</organism>
<dbReference type="EMBL" id="GBEZ01019400">
    <property type="protein sequence ID" value="JAC67153.1"/>
    <property type="molecule type" value="Transcribed_RNA"/>
</dbReference>
<gene>
    <name evidence="1" type="ORF">TSPGSL018_11875</name>
</gene>
<sequence length="78" mass="8124">IPPLHGSHPLHPLHAAALCMRGSESRALGTGDVMSLPRNFECAVGCAVGTKCAMPLCLSGTSKVGLTFSLSLPFYPPF</sequence>
<proteinExistence type="predicted"/>
<dbReference type="AlphaFoldDB" id="A0A061R5C1"/>
<reference evidence="1" key="1">
    <citation type="submission" date="2014-05" db="EMBL/GenBank/DDBJ databases">
        <title>The transcriptome of the halophilic microalga Tetraselmis sp. GSL018 isolated from the Great Salt Lake, Utah.</title>
        <authorList>
            <person name="Jinkerson R.E."/>
            <person name="D'Adamo S."/>
            <person name="Posewitz M.C."/>
        </authorList>
    </citation>
    <scope>NUCLEOTIDE SEQUENCE</scope>
    <source>
        <strain evidence="1">GSL018</strain>
    </source>
</reference>
<accession>A0A061R5C1</accession>